<comment type="caution">
    <text evidence="1">The sequence shown here is derived from an EMBL/GenBank/DDBJ whole genome shotgun (WGS) entry which is preliminary data.</text>
</comment>
<gene>
    <name evidence="1" type="ORF">A3F19_02415</name>
</gene>
<sequence>MHPVRRFPEAHQNKRKEDSMKKYLVNITDCVDIAAHELYAVLIREVENMPDVVVPPIIPISPEFSVINTNFAVRLMADSYPENSVLMTTINAEKTRPMNVIGRTQGRNIVFIGRNMGSFDWLTRDFGCAELYDLARHNSGGFISFAGKYTTAKLASAAARGVSLSELGDPIDPNSIVRMNLEKGTIVHIDNFGMMKFVGDLKPAETGNMFDVSINGIHIEAVYDPRMMSRATGRWVLFPGSSFGLYELGQARDLGAKKLGVKVGDVIVWSKK</sequence>
<dbReference type="AlphaFoldDB" id="A0A1F6WC42"/>
<dbReference type="EMBL" id="MFUJ01000016">
    <property type="protein sequence ID" value="OGI79326.1"/>
    <property type="molecule type" value="Genomic_DNA"/>
</dbReference>
<proteinExistence type="predicted"/>
<accession>A0A1F6WC42</accession>
<dbReference type="SUPFAM" id="SSF102522">
    <property type="entry name" value="Bacterial fluorinating enzyme, N-terminal domain"/>
    <property type="match status" value="1"/>
</dbReference>
<reference evidence="1 2" key="1">
    <citation type="journal article" date="2016" name="Nat. Commun.">
        <title>Thousands of microbial genomes shed light on interconnected biogeochemical processes in an aquifer system.</title>
        <authorList>
            <person name="Anantharaman K."/>
            <person name="Brown C.T."/>
            <person name="Hug L.A."/>
            <person name="Sharon I."/>
            <person name="Castelle C.J."/>
            <person name="Probst A.J."/>
            <person name="Thomas B.C."/>
            <person name="Singh A."/>
            <person name="Wilkins M.J."/>
            <person name="Karaoz U."/>
            <person name="Brodie E.L."/>
            <person name="Williams K.H."/>
            <person name="Hubbard S.S."/>
            <person name="Banfield J.F."/>
        </authorList>
    </citation>
    <scope>NUCLEOTIDE SEQUENCE [LARGE SCALE GENOMIC DNA]</scope>
</reference>
<evidence type="ECO:0000313" key="1">
    <source>
        <dbReference type="EMBL" id="OGI79326.1"/>
    </source>
</evidence>
<dbReference type="Gene3D" id="3.40.50.10790">
    <property type="entry name" value="S-adenosyl-l-methionine hydroxide adenosyltransferase, N-terminal"/>
    <property type="match status" value="1"/>
</dbReference>
<evidence type="ECO:0000313" key="2">
    <source>
        <dbReference type="Proteomes" id="UP000177052"/>
    </source>
</evidence>
<protein>
    <submittedName>
        <fullName evidence="1">Uncharacterized protein</fullName>
    </submittedName>
</protein>
<organism evidence="1 2">
    <name type="scientific">Candidatus Nomurabacteria bacterium RIFCSPHIGHO2_12_FULL_37_29</name>
    <dbReference type="NCBI Taxonomy" id="1801759"/>
    <lineage>
        <taxon>Bacteria</taxon>
        <taxon>Candidatus Nomuraibacteriota</taxon>
    </lineage>
</organism>
<dbReference type="InterPro" id="IPR023228">
    <property type="entry name" value="SAM_OH_AdoTrfase_N_sf"/>
</dbReference>
<name>A0A1F6WC42_9BACT</name>
<dbReference type="Proteomes" id="UP000177052">
    <property type="component" value="Unassembled WGS sequence"/>
</dbReference>